<feature type="region of interest" description="Disordered" evidence="1">
    <location>
        <begin position="1"/>
        <end position="39"/>
    </location>
</feature>
<evidence type="ECO:0000313" key="3">
    <source>
        <dbReference type="Proteomes" id="UP000027138"/>
    </source>
</evidence>
<organism evidence="2 3">
    <name type="scientific">Jatropha curcas</name>
    <name type="common">Barbados nut</name>
    <dbReference type="NCBI Taxonomy" id="180498"/>
    <lineage>
        <taxon>Eukaryota</taxon>
        <taxon>Viridiplantae</taxon>
        <taxon>Streptophyta</taxon>
        <taxon>Embryophyta</taxon>
        <taxon>Tracheophyta</taxon>
        <taxon>Spermatophyta</taxon>
        <taxon>Magnoliopsida</taxon>
        <taxon>eudicotyledons</taxon>
        <taxon>Gunneridae</taxon>
        <taxon>Pentapetalae</taxon>
        <taxon>rosids</taxon>
        <taxon>fabids</taxon>
        <taxon>Malpighiales</taxon>
        <taxon>Euphorbiaceae</taxon>
        <taxon>Crotonoideae</taxon>
        <taxon>Jatropheae</taxon>
        <taxon>Jatropha</taxon>
    </lineage>
</organism>
<reference evidence="2 3" key="1">
    <citation type="journal article" date="2014" name="PLoS ONE">
        <title>Global Analysis of Gene Expression Profiles in Physic Nut (Jatropha curcas L.) Seedlings Exposed to Salt Stress.</title>
        <authorList>
            <person name="Zhang L."/>
            <person name="Zhang C."/>
            <person name="Wu P."/>
            <person name="Chen Y."/>
            <person name="Li M."/>
            <person name="Jiang H."/>
            <person name="Wu G."/>
        </authorList>
    </citation>
    <scope>NUCLEOTIDE SEQUENCE [LARGE SCALE GENOMIC DNA]</scope>
    <source>
        <strain evidence="3">cv. GZQX0401</strain>
        <tissue evidence="2">Young leaves</tissue>
    </source>
</reference>
<name>A0A067KIC5_JATCU</name>
<evidence type="ECO:0000256" key="1">
    <source>
        <dbReference type="SAM" id="MobiDB-lite"/>
    </source>
</evidence>
<proteinExistence type="predicted"/>
<dbReference type="AlphaFoldDB" id="A0A067KIC5"/>
<sequence length="50" mass="5312">MEGVGQGDNFNPPEEQSEARQEEIGDAPEGSDVPVAPAADPIVMPHFFCV</sequence>
<keyword evidence="3" id="KW-1185">Reference proteome</keyword>
<accession>A0A067KIC5</accession>
<protein>
    <submittedName>
        <fullName evidence="2">Uncharacterized protein</fullName>
    </submittedName>
</protein>
<dbReference type="EMBL" id="KK914461">
    <property type="protein sequence ID" value="KDP35986.1"/>
    <property type="molecule type" value="Genomic_DNA"/>
</dbReference>
<gene>
    <name evidence="2" type="ORF">JCGZ_08381</name>
</gene>
<dbReference type="Proteomes" id="UP000027138">
    <property type="component" value="Unassembled WGS sequence"/>
</dbReference>
<evidence type="ECO:0000313" key="2">
    <source>
        <dbReference type="EMBL" id="KDP35986.1"/>
    </source>
</evidence>